<dbReference type="RefSeq" id="WP_271339299.1">
    <property type="nucleotide sequence ID" value="NZ_JAQKAB010000001.1"/>
</dbReference>
<dbReference type="Pfam" id="PF26162">
    <property type="entry name" value="YwzD"/>
    <property type="match status" value="1"/>
</dbReference>
<organism evidence="1 2">
    <name type="scientific">Bacillus changyiensis</name>
    <dbReference type="NCBI Taxonomy" id="3004103"/>
    <lineage>
        <taxon>Bacteria</taxon>
        <taxon>Bacillati</taxon>
        <taxon>Bacillota</taxon>
        <taxon>Bacilli</taxon>
        <taxon>Bacillales</taxon>
        <taxon>Bacillaceae</taxon>
        <taxon>Bacillus</taxon>
    </lineage>
</organism>
<sequence length="47" mass="5558">MNEKELNQEEFLKILMHAYDIGETSKDITTQELLEDLIFHIKNGYTT</sequence>
<proteinExistence type="predicted"/>
<gene>
    <name evidence="1" type="ORF">PJ311_02325</name>
</gene>
<accession>A0ABT4X205</accession>
<name>A0ABT4X205_9BACI</name>
<dbReference type="Proteomes" id="UP001211894">
    <property type="component" value="Unassembled WGS sequence"/>
</dbReference>
<protein>
    <submittedName>
        <fullName evidence="1">Uncharacterized protein</fullName>
    </submittedName>
</protein>
<dbReference type="InterPro" id="IPR058930">
    <property type="entry name" value="YwzD"/>
</dbReference>
<evidence type="ECO:0000313" key="1">
    <source>
        <dbReference type="EMBL" id="MDA7025446.1"/>
    </source>
</evidence>
<dbReference type="EMBL" id="JAQKAB010000001">
    <property type="protein sequence ID" value="MDA7025446.1"/>
    <property type="molecule type" value="Genomic_DNA"/>
</dbReference>
<keyword evidence="2" id="KW-1185">Reference proteome</keyword>
<evidence type="ECO:0000313" key="2">
    <source>
        <dbReference type="Proteomes" id="UP001211894"/>
    </source>
</evidence>
<comment type="caution">
    <text evidence="1">The sequence shown here is derived from an EMBL/GenBank/DDBJ whole genome shotgun (WGS) entry which is preliminary data.</text>
</comment>
<reference evidence="1 2" key="1">
    <citation type="submission" date="2023-01" db="EMBL/GenBank/DDBJ databases">
        <title>Bacillus changyiensis sp. nov., isolated from a coastal deposit.</title>
        <authorList>
            <person name="Xiao G."/>
            <person name="Lai Q."/>
            <person name="Hu Z."/>
            <person name="Shao Z."/>
        </authorList>
    </citation>
    <scope>NUCLEOTIDE SEQUENCE [LARGE SCALE GENOMIC DNA]</scope>
    <source>
        <strain evidence="1 2">CLL-7-23</strain>
    </source>
</reference>